<dbReference type="Proteomes" id="UP000595046">
    <property type="component" value="Chromosome"/>
</dbReference>
<name>A0A7T1TC14_9ACTN</name>
<dbReference type="GO" id="GO:0005737">
    <property type="term" value="C:cytoplasm"/>
    <property type="evidence" value="ECO:0007669"/>
    <property type="project" value="UniProtKB-SubCell"/>
</dbReference>
<keyword evidence="1 2" id="KW-0143">Chaperone</keyword>
<keyword evidence="2" id="KW-0963">Cytoplasm</keyword>
<feature type="region of interest" description="Disordered" evidence="3">
    <location>
        <begin position="1"/>
        <end position="20"/>
    </location>
</feature>
<proteinExistence type="inferred from homology"/>
<keyword evidence="5" id="KW-1185">Reference proteome</keyword>
<accession>A0A7T1TC14</accession>
<evidence type="ECO:0000313" key="4">
    <source>
        <dbReference type="EMBL" id="QPP10173.1"/>
    </source>
</evidence>
<keyword evidence="2" id="KW-0996">Nickel insertion</keyword>
<protein>
    <recommendedName>
        <fullName evidence="2">Urease accessory protein UreD</fullName>
    </recommendedName>
</protein>
<evidence type="ECO:0000313" key="5">
    <source>
        <dbReference type="Proteomes" id="UP000595046"/>
    </source>
</evidence>
<comment type="subcellular location">
    <subcellularLocation>
        <location evidence="2">Cytoplasm</location>
    </subcellularLocation>
</comment>
<evidence type="ECO:0000256" key="1">
    <source>
        <dbReference type="ARBA" id="ARBA00023186"/>
    </source>
</evidence>
<reference evidence="5" key="1">
    <citation type="submission" date="2020-02" db="EMBL/GenBank/DDBJ databases">
        <title>Streptomyces sp. ASO4wet.</title>
        <authorList>
            <person name="Risdian C."/>
            <person name="Landwehr W."/>
            <person name="Schupp P."/>
            <person name="Wink J."/>
        </authorList>
    </citation>
    <scope>NUCLEOTIDE SEQUENCE [LARGE SCALE GENOMIC DNA]</scope>
    <source>
        <strain evidence="5">ASO4wet</strain>
    </source>
</reference>
<evidence type="ECO:0000256" key="3">
    <source>
        <dbReference type="SAM" id="MobiDB-lite"/>
    </source>
</evidence>
<dbReference type="AlphaFoldDB" id="A0A7T1TC14"/>
<sequence length="280" mass="28661">MSGTAGEGSTAPTAEDDSARARAAWPRAFAVRAGARVTAVADGRGGTAVPLVSGTGPLTPRLTRAARDAAEGEARVTLVGAMSAPLGGDQLTLDVRVEAGARLRMDTVAASVALPGRGGDAARYDVRLTVGEHAQLRWLPGPLISASRSDLRQTVHVELAPTARLELRDVFVLGRTGEEPGRLTTRVSVNRGGRPLLDQQLDIGAGAPGWDSGAVLGGHRAVGQLLLVDPDLARDPAPPCLPGPDAVVTPVEGPAVLVTALGADALAVTPLLRWPPTPAE</sequence>
<gene>
    <name evidence="2" type="primary">ureD</name>
    <name evidence="4" type="ORF">G4Z16_31320</name>
</gene>
<dbReference type="KEGG" id="sbat:G4Z16_31320"/>
<evidence type="ECO:0000256" key="2">
    <source>
        <dbReference type="HAMAP-Rule" id="MF_01384"/>
    </source>
</evidence>
<organism evidence="4 5">
    <name type="scientific">Streptomyces bathyalis</name>
    <dbReference type="NCBI Taxonomy" id="2710756"/>
    <lineage>
        <taxon>Bacteria</taxon>
        <taxon>Bacillati</taxon>
        <taxon>Actinomycetota</taxon>
        <taxon>Actinomycetes</taxon>
        <taxon>Kitasatosporales</taxon>
        <taxon>Streptomycetaceae</taxon>
        <taxon>Streptomyces</taxon>
    </lineage>
</organism>
<comment type="subunit">
    <text evidence="2">UreD, UreF and UreG form a complex that acts as a GTP-hydrolysis-dependent molecular chaperone, activating the urease apoprotein by helping to assemble the nickel containing metallocenter of UreC. The UreE protein probably delivers the nickel.</text>
</comment>
<dbReference type="InterPro" id="IPR002669">
    <property type="entry name" value="UreD"/>
</dbReference>
<dbReference type="EMBL" id="CP048882">
    <property type="protein sequence ID" value="QPP10173.1"/>
    <property type="molecule type" value="Genomic_DNA"/>
</dbReference>
<dbReference type="Pfam" id="PF01774">
    <property type="entry name" value="UreD"/>
    <property type="match status" value="1"/>
</dbReference>
<comment type="similarity">
    <text evidence="2">Belongs to the UreD family.</text>
</comment>
<dbReference type="GO" id="GO:0016151">
    <property type="term" value="F:nickel cation binding"/>
    <property type="evidence" value="ECO:0007669"/>
    <property type="project" value="UniProtKB-UniRule"/>
</dbReference>
<comment type="function">
    <text evidence="2">Required for maturation of urease via the functional incorporation of the urease nickel metallocenter.</text>
</comment>
<dbReference type="HAMAP" id="MF_01384">
    <property type="entry name" value="UreD"/>
    <property type="match status" value="1"/>
</dbReference>